<dbReference type="AlphaFoldDB" id="A0A9N9F2D0"/>
<dbReference type="Proteomes" id="UP000789342">
    <property type="component" value="Unassembled WGS sequence"/>
</dbReference>
<sequence length="113" mass="13040">MTIVFDSQNNVKQPRGNSDWDNEACIIEHISASFNHIRIEKIQGRIIFRVTNEEPENGQCEDIDDSLHDLPFSILEVSHVRETTINSLIGERSHSDYCNTNKNAKSGWNQLWQ</sequence>
<dbReference type="EMBL" id="CAJVPV010001706">
    <property type="protein sequence ID" value="CAG8505754.1"/>
    <property type="molecule type" value="Genomic_DNA"/>
</dbReference>
<reference evidence="1" key="1">
    <citation type="submission" date="2021-06" db="EMBL/GenBank/DDBJ databases">
        <authorList>
            <person name="Kallberg Y."/>
            <person name="Tangrot J."/>
            <person name="Rosling A."/>
        </authorList>
    </citation>
    <scope>NUCLEOTIDE SEQUENCE</scope>
    <source>
        <strain evidence="1">CL551</strain>
    </source>
</reference>
<accession>A0A9N9F2D0</accession>
<name>A0A9N9F2D0_9GLOM</name>
<evidence type="ECO:0000313" key="1">
    <source>
        <dbReference type="EMBL" id="CAG8505754.1"/>
    </source>
</evidence>
<proteinExistence type="predicted"/>
<organism evidence="1 2">
    <name type="scientific">Acaulospora morrowiae</name>
    <dbReference type="NCBI Taxonomy" id="94023"/>
    <lineage>
        <taxon>Eukaryota</taxon>
        <taxon>Fungi</taxon>
        <taxon>Fungi incertae sedis</taxon>
        <taxon>Mucoromycota</taxon>
        <taxon>Glomeromycotina</taxon>
        <taxon>Glomeromycetes</taxon>
        <taxon>Diversisporales</taxon>
        <taxon>Acaulosporaceae</taxon>
        <taxon>Acaulospora</taxon>
    </lineage>
</organism>
<evidence type="ECO:0000313" key="2">
    <source>
        <dbReference type="Proteomes" id="UP000789342"/>
    </source>
</evidence>
<gene>
    <name evidence="1" type="ORF">AMORRO_LOCUS3476</name>
</gene>
<protein>
    <submittedName>
        <fullName evidence="1">7122_t:CDS:1</fullName>
    </submittedName>
</protein>
<comment type="caution">
    <text evidence="1">The sequence shown here is derived from an EMBL/GenBank/DDBJ whole genome shotgun (WGS) entry which is preliminary data.</text>
</comment>
<keyword evidence="2" id="KW-1185">Reference proteome</keyword>